<evidence type="ECO:0000313" key="3">
    <source>
        <dbReference type="EMBL" id="CEM00020.1"/>
    </source>
</evidence>
<dbReference type="InterPro" id="IPR001251">
    <property type="entry name" value="CRAL-TRIO_dom"/>
</dbReference>
<dbReference type="CDD" id="cd00170">
    <property type="entry name" value="SEC14"/>
    <property type="match status" value="1"/>
</dbReference>
<dbReference type="OrthoDB" id="75724at2759"/>
<dbReference type="PANTHER" id="PTHR45824">
    <property type="entry name" value="GH16843P"/>
    <property type="match status" value="1"/>
</dbReference>
<sequence length="291" mass="31591">MATKEDGSAAGAGPVGLVAPSKESLNESLGKLSSGDDAIRTAVDSFALEVGEAVDDETAVRFLRARGWDVSKAATMYRKHLTFRKERMDEHKMVCEPCVADPKSHCFLIIGGCRKNRPVLYGNSPRAAMTDAPSQLHHVICTLDRAFTVPDTAPQWVWCVDFNGFGLSHAVNVQLAKDCVSTFSNHFPERLGLLVLLDPPTVFQALWSVVSPLLDRNTAAKVRFVRAKETDGFLDELLPSAEKEWLQAVRVMRPVPGNLPPLPLSAKPFAMTPSADNAGEPAGGEELRRGG</sequence>
<organism evidence="3 4">
    <name type="scientific">Vitrella brassicaformis (strain CCMP3155)</name>
    <dbReference type="NCBI Taxonomy" id="1169540"/>
    <lineage>
        <taxon>Eukaryota</taxon>
        <taxon>Sar</taxon>
        <taxon>Alveolata</taxon>
        <taxon>Colpodellida</taxon>
        <taxon>Vitrellaceae</taxon>
        <taxon>Vitrella</taxon>
    </lineage>
</organism>
<dbReference type="InterPro" id="IPR011074">
    <property type="entry name" value="CRAL/TRIO_N_dom"/>
</dbReference>
<evidence type="ECO:0000256" key="1">
    <source>
        <dbReference type="SAM" id="MobiDB-lite"/>
    </source>
</evidence>
<dbReference type="PANTHER" id="PTHR45824:SF29">
    <property type="entry name" value="GH16843P"/>
    <property type="match status" value="1"/>
</dbReference>
<dbReference type="InterPro" id="IPR052578">
    <property type="entry name" value="PI_Transfer_CRAL-TRIO"/>
</dbReference>
<dbReference type="InParanoid" id="A0A0G4EQE7"/>
<name>A0A0G4EQE7_VITBC</name>
<dbReference type="SUPFAM" id="SSF52087">
    <property type="entry name" value="CRAL/TRIO domain"/>
    <property type="match status" value="1"/>
</dbReference>
<feature type="domain" description="CRAL-TRIO" evidence="2">
    <location>
        <begin position="109"/>
        <end position="259"/>
    </location>
</feature>
<dbReference type="InterPro" id="IPR036273">
    <property type="entry name" value="CRAL/TRIO_N_dom_sf"/>
</dbReference>
<dbReference type="GO" id="GO:0008526">
    <property type="term" value="F:phosphatidylinositol transfer activity"/>
    <property type="evidence" value="ECO:0007669"/>
    <property type="project" value="TreeGrafter"/>
</dbReference>
<dbReference type="PROSITE" id="PS50191">
    <property type="entry name" value="CRAL_TRIO"/>
    <property type="match status" value="1"/>
</dbReference>
<dbReference type="Gene3D" id="3.40.525.10">
    <property type="entry name" value="CRAL-TRIO lipid binding domain"/>
    <property type="match status" value="1"/>
</dbReference>
<dbReference type="OMA" id="WRTERID"/>
<protein>
    <recommendedName>
        <fullName evidence="2">CRAL-TRIO domain-containing protein</fullName>
    </recommendedName>
</protein>
<dbReference type="PhylomeDB" id="A0A0G4EQE7"/>
<keyword evidence="4" id="KW-1185">Reference proteome</keyword>
<dbReference type="AlphaFoldDB" id="A0A0G4EQE7"/>
<evidence type="ECO:0000259" key="2">
    <source>
        <dbReference type="PROSITE" id="PS50191"/>
    </source>
</evidence>
<dbReference type="VEuPathDB" id="CryptoDB:Vbra_5339"/>
<evidence type="ECO:0000313" key="4">
    <source>
        <dbReference type="Proteomes" id="UP000041254"/>
    </source>
</evidence>
<dbReference type="InterPro" id="IPR036865">
    <property type="entry name" value="CRAL-TRIO_dom_sf"/>
</dbReference>
<proteinExistence type="predicted"/>
<accession>A0A0G4EQE7</accession>
<dbReference type="SMART" id="SM01100">
    <property type="entry name" value="CRAL_TRIO_N"/>
    <property type="match status" value="1"/>
</dbReference>
<gene>
    <name evidence="3" type="ORF">Vbra_5339</name>
</gene>
<dbReference type="Proteomes" id="UP000041254">
    <property type="component" value="Unassembled WGS sequence"/>
</dbReference>
<dbReference type="Pfam" id="PF03765">
    <property type="entry name" value="CRAL_TRIO_N"/>
    <property type="match status" value="1"/>
</dbReference>
<dbReference type="SUPFAM" id="SSF46938">
    <property type="entry name" value="CRAL/TRIO N-terminal domain"/>
    <property type="match status" value="1"/>
</dbReference>
<dbReference type="SMART" id="SM00516">
    <property type="entry name" value="SEC14"/>
    <property type="match status" value="1"/>
</dbReference>
<feature type="region of interest" description="Disordered" evidence="1">
    <location>
        <begin position="266"/>
        <end position="291"/>
    </location>
</feature>
<dbReference type="EMBL" id="CDMY01000294">
    <property type="protein sequence ID" value="CEM00020.1"/>
    <property type="molecule type" value="Genomic_DNA"/>
</dbReference>
<reference evidence="3 4" key="1">
    <citation type="submission" date="2014-11" db="EMBL/GenBank/DDBJ databases">
        <authorList>
            <person name="Zhu J."/>
            <person name="Qi W."/>
            <person name="Song R."/>
        </authorList>
    </citation>
    <scope>NUCLEOTIDE SEQUENCE [LARGE SCALE GENOMIC DNA]</scope>
</reference>
<dbReference type="Pfam" id="PF00650">
    <property type="entry name" value="CRAL_TRIO"/>
    <property type="match status" value="1"/>
</dbReference>